<dbReference type="InterPro" id="IPR016883">
    <property type="entry name" value="UCP028431"/>
</dbReference>
<evidence type="ECO:0000313" key="3">
    <source>
        <dbReference type="Proteomes" id="UP000028701"/>
    </source>
</evidence>
<evidence type="ECO:0000259" key="1">
    <source>
        <dbReference type="Pfam" id="PF10091"/>
    </source>
</evidence>
<sequence length="413" mass="45756">MPLTKAGPVPSHSFSADIDHIQFRTFEYFWLGSHPTSGLARDRIGSDGTVINNLASVSGTGFALLAILVGAERHWITREQALERAVAITESLHRAPRFHGAFSHFLHAETSEVIPFGSKDDGGDLVETGFLLQGLICARQYFSRMTPAETQFRHRADALIGSVEWKWFTRGGNGPMWWHWSRKYRWSRNIPISGWNEALICYVLAAGADQDAIDPINYHTGWARSGDMRNGNSYLGVVLPLGEPFGGPLFLSQYSFCALDPRGLSDRYCNYWTQIQAHTQIHYRYGQDKYPGRNLWGMTASDGPKGYSVHSPTNDGDVISPTAALSSLPFLPDEVAGAATAFLNYKGGKLMGRYGLVDAFSPGSGWIADTHLAIDQGPIVAMMENHRSGLLWKLFITAPEVQRGLDRLDFTIT</sequence>
<name>A0A081CS74_9HYPH</name>
<organism evidence="2 3">
    <name type="scientific">Agrobacterium rubi TR3 = NBRC 13261</name>
    <dbReference type="NCBI Taxonomy" id="1368415"/>
    <lineage>
        <taxon>Bacteria</taxon>
        <taxon>Pseudomonadati</taxon>
        <taxon>Pseudomonadota</taxon>
        <taxon>Alphaproteobacteria</taxon>
        <taxon>Hyphomicrobiales</taxon>
        <taxon>Rhizobiaceae</taxon>
        <taxon>Rhizobium/Agrobacterium group</taxon>
        <taxon>Agrobacterium</taxon>
    </lineage>
</organism>
<dbReference type="Proteomes" id="UP000028701">
    <property type="component" value="Unassembled WGS sequence"/>
</dbReference>
<dbReference type="eggNOG" id="COG5368">
    <property type="taxonomic scope" value="Bacteria"/>
</dbReference>
<dbReference type="Gene3D" id="1.50.10.140">
    <property type="match status" value="1"/>
</dbReference>
<protein>
    <recommendedName>
        <fullName evidence="1">Glycoamylase-like domain-containing protein</fullName>
    </recommendedName>
</protein>
<dbReference type="AlphaFoldDB" id="A0A081CS74"/>
<accession>A0A081CS74</accession>
<dbReference type="InterPro" id="IPR019282">
    <property type="entry name" value="Glycoamylase-like_cons_dom"/>
</dbReference>
<proteinExistence type="predicted"/>
<dbReference type="RefSeq" id="WP_174447683.1">
    <property type="nucleotide sequence ID" value="NZ_BBJU01000007.1"/>
</dbReference>
<gene>
    <name evidence="2" type="ORF">RRU01S_07_00450</name>
</gene>
<dbReference type="PIRSF" id="PIRSF028431">
    <property type="entry name" value="UCP028431"/>
    <property type="match status" value="1"/>
</dbReference>
<dbReference type="EMBL" id="BBJU01000007">
    <property type="protein sequence ID" value="GAK69520.1"/>
    <property type="molecule type" value="Genomic_DNA"/>
</dbReference>
<comment type="caution">
    <text evidence="2">The sequence shown here is derived from an EMBL/GenBank/DDBJ whole genome shotgun (WGS) entry which is preliminary data.</text>
</comment>
<feature type="domain" description="Glycoamylase-like" evidence="1">
    <location>
        <begin position="191"/>
        <end position="397"/>
    </location>
</feature>
<dbReference type="Pfam" id="PF10091">
    <property type="entry name" value="Glycoamylase"/>
    <property type="match status" value="1"/>
</dbReference>
<evidence type="ECO:0000313" key="2">
    <source>
        <dbReference type="EMBL" id="GAK69520.1"/>
    </source>
</evidence>
<reference evidence="2 3" key="1">
    <citation type="submission" date="2014-08" db="EMBL/GenBank/DDBJ databases">
        <title>Whole genome shotgun sequence of Rhizobium rubi NBRC 13261.</title>
        <authorList>
            <person name="Katano-Makiyama Y."/>
            <person name="Hosoyama A."/>
            <person name="Hashimoto M."/>
            <person name="Hosoyama Y."/>
            <person name="Noguchi M."/>
            <person name="Tsuchikane K."/>
            <person name="Uohara A."/>
            <person name="Ohji S."/>
            <person name="Ichikawa N."/>
            <person name="Kimura A."/>
            <person name="Yamazoe A."/>
            <person name="Fujita N."/>
        </authorList>
    </citation>
    <scope>NUCLEOTIDE SEQUENCE [LARGE SCALE GENOMIC DNA]</scope>
    <source>
        <strain evidence="2 3">NBRC 13261</strain>
    </source>
</reference>